<dbReference type="SUPFAM" id="SSF89392">
    <property type="entry name" value="Prokaryotic lipoproteins and lipoprotein localization factors"/>
    <property type="match status" value="1"/>
</dbReference>
<comment type="function">
    <text evidence="10">Participates in the translocation of lipoproteins from the inner membrane to the outer membrane. Only forms a complex with a lipoprotein if the residue after the N-terminal Cys is not an aspartate (The Asp acts as a targeting signal to indicate that the lipoprotein should stay in the inner membrane).</text>
</comment>
<keyword evidence="5 10" id="KW-0813">Transport</keyword>
<evidence type="ECO:0000313" key="12">
    <source>
        <dbReference type="Proteomes" id="UP001165293"/>
    </source>
</evidence>
<dbReference type="InterPro" id="IPR029046">
    <property type="entry name" value="LolA/LolB/LppX"/>
</dbReference>
<keyword evidence="11" id="KW-0449">Lipoprotein</keyword>
<accession>A0ABS8JIA1</accession>
<keyword evidence="7 10" id="KW-0574">Periplasm</keyword>
<feature type="chain" id="PRO_5044945257" description="Outer-membrane lipoprotein carrier protein" evidence="10">
    <location>
        <begin position="21"/>
        <end position="206"/>
    </location>
</feature>
<reference evidence="11" key="1">
    <citation type="submission" date="2021-10" db="EMBL/GenBank/DDBJ databases">
        <authorList>
            <person name="Lyu M."/>
            <person name="Wang X."/>
            <person name="Meng X."/>
            <person name="Xu K."/>
        </authorList>
    </citation>
    <scope>NUCLEOTIDE SEQUENCE</scope>
    <source>
        <strain evidence="11">A6</strain>
    </source>
</reference>
<comment type="similarity">
    <text evidence="2 10">Belongs to the LolA family.</text>
</comment>
<dbReference type="HAMAP" id="MF_00240">
    <property type="entry name" value="LolA"/>
    <property type="match status" value="1"/>
</dbReference>
<feature type="signal peptide" evidence="10">
    <location>
        <begin position="1"/>
        <end position="20"/>
    </location>
</feature>
<comment type="subunit">
    <text evidence="3 10">Monomer.</text>
</comment>
<dbReference type="RefSeq" id="WP_230526918.1">
    <property type="nucleotide sequence ID" value="NZ_JAJGAK010000002.1"/>
</dbReference>
<evidence type="ECO:0000256" key="6">
    <source>
        <dbReference type="ARBA" id="ARBA00022729"/>
    </source>
</evidence>
<comment type="subcellular location">
    <subcellularLocation>
        <location evidence="1 10">Periplasm</location>
    </subcellularLocation>
</comment>
<organism evidence="11 12">
    <name type="scientific">Noviluteimonas lactosilytica</name>
    <dbReference type="NCBI Taxonomy" id="2888523"/>
    <lineage>
        <taxon>Bacteria</taxon>
        <taxon>Pseudomonadati</taxon>
        <taxon>Pseudomonadota</taxon>
        <taxon>Gammaproteobacteria</taxon>
        <taxon>Lysobacterales</taxon>
        <taxon>Lysobacteraceae</taxon>
        <taxon>Noviluteimonas</taxon>
    </lineage>
</organism>
<dbReference type="Pfam" id="PF03548">
    <property type="entry name" value="LolA"/>
    <property type="match status" value="1"/>
</dbReference>
<proteinExistence type="inferred from homology"/>
<evidence type="ECO:0000256" key="1">
    <source>
        <dbReference type="ARBA" id="ARBA00004418"/>
    </source>
</evidence>
<sequence length="206" mass="22672" precursor="true">MRLLTLGLTSLLVVASTAHAGGRDELTTFTKGLKGLDGTFTQQVFDANGKKKEASSGRVAMSAPRHFRWEYAKPFEQLIVADGKSVWVYDKDLMQVTKRAQGVEEQSSPLAALIDPTRLDREFIVKELGANEGLEWIELRPRDPDSASFESARLGFNDAGLARMRIVDPLGQRTELRFASWKRNPSFAKGTFSFAPPKGVDIVAGG</sequence>
<keyword evidence="6 10" id="KW-0732">Signal</keyword>
<gene>
    <name evidence="10 11" type="primary">lolA</name>
    <name evidence="11" type="ORF">LK996_09360</name>
</gene>
<dbReference type="CDD" id="cd16325">
    <property type="entry name" value="LolA"/>
    <property type="match status" value="1"/>
</dbReference>
<keyword evidence="9 10" id="KW-0143">Chaperone</keyword>
<evidence type="ECO:0000256" key="9">
    <source>
        <dbReference type="ARBA" id="ARBA00023186"/>
    </source>
</evidence>
<dbReference type="Proteomes" id="UP001165293">
    <property type="component" value="Unassembled WGS sequence"/>
</dbReference>
<comment type="caution">
    <text evidence="11">The sequence shown here is derived from an EMBL/GenBank/DDBJ whole genome shotgun (WGS) entry which is preliminary data.</text>
</comment>
<evidence type="ECO:0000256" key="3">
    <source>
        <dbReference type="ARBA" id="ARBA00011245"/>
    </source>
</evidence>
<evidence type="ECO:0000256" key="10">
    <source>
        <dbReference type="HAMAP-Rule" id="MF_00240"/>
    </source>
</evidence>
<evidence type="ECO:0000256" key="4">
    <source>
        <dbReference type="ARBA" id="ARBA00014035"/>
    </source>
</evidence>
<protein>
    <recommendedName>
        <fullName evidence="4 10">Outer-membrane lipoprotein carrier protein</fullName>
    </recommendedName>
</protein>
<name>A0ABS8JIA1_9GAMM</name>
<dbReference type="PANTHER" id="PTHR35869">
    <property type="entry name" value="OUTER-MEMBRANE LIPOPROTEIN CARRIER PROTEIN"/>
    <property type="match status" value="1"/>
</dbReference>
<dbReference type="Gene3D" id="2.50.20.10">
    <property type="entry name" value="Lipoprotein localisation LolA/LolB/LppX"/>
    <property type="match status" value="1"/>
</dbReference>
<dbReference type="InterPro" id="IPR004564">
    <property type="entry name" value="OM_lipoprot_carrier_LolA-like"/>
</dbReference>
<evidence type="ECO:0000256" key="5">
    <source>
        <dbReference type="ARBA" id="ARBA00022448"/>
    </source>
</evidence>
<dbReference type="EMBL" id="JAJGAK010000002">
    <property type="protein sequence ID" value="MCC8363279.1"/>
    <property type="molecule type" value="Genomic_DNA"/>
</dbReference>
<evidence type="ECO:0000256" key="7">
    <source>
        <dbReference type="ARBA" id="ARBA00022764"/>
    </source>
</evidence>
<dbReference type="NCBIfam" id="TIGR00547">
    <property type="entry name" value="lolA"/>
    <property type="match status" value="1"/>
</dbReference>
<keyword evidence="12" id="KW-1185">Reference proteome</keyword>
<evidence type="ECO:0000313" key="11">
    <source>
        <dbReference type="EMBL" id="MCC8363279.1"/>
    </source>
</evidence>
<keyword evidence="8 10" id="KW-0653">Protein transport</keyword>
<dbReference type="PANTHER" id="PTHR35869:SF1">
    <property type="entry name" value="OUTER-MEMBRANE LIPOPROTEIN CARRIER PROTEIN"/>
    <property type="match status" value="1"/>
</dbReference>
<evidence type="ECO:0000256" key="8">
    <source>
        <dbReference type="ARBA" id="ARBA00022927"/>
    </source>
</evidence>
<dbReference type="InterPro" id="IPR018323">
    <property type="entry name" value="OM_lipoprot_carrier_LolA_Pbac"/>
</dbReference>
<evidence type="ECO:0000256" key="2">
    <source>
        <dbReference type="ARBA" id="ARBA00007615"/>
    </source>
</evidence>